<dbReference type="Pfam" id="PF17668">
    <property type="entry name" value="Acetyltransf_17"/>
    <property type="match status" value="1"/>
</dbReference>
<dbReference type="InterPro" id="IPR041380">
    <property type="entry name" value="Acetyltransf_17"/>
</dbReference>
<dbReference type="SUPFAM" id="SSF55729">
    <property type="entry name" value="Acyl-CoA N-acyltransferases (Nat)"/>
    <property type="match status" value="1"/>
</dbReference>
<comment type="caution">
    <text evidence="6">The sequence shown here is derived from an EMBL/GenBank/DDBJ whole genome shotgun (WGS) entry which is preliminary data.</text>
</comment>
<proteinExistence type="inferred from homology"/>
<dbReference type="CDD" id="cd04301">
    <property type="entry name" value="NAT_SF"/>
    <property type="match status" value="1"/>
</dbReference>
<evidence type="ECO:0000256" key="2">
    <source>
        <dbReference type="ARBA" id="ARBA00022679"/>
    </source>
</evidence>
<name>A0ABS5A7X0_9PSEU</name>
<dbReference type="EMBL" id="JAGIOO010000001">
    <property type="protein sequence ID" value="MBP2472687.1"/>
    <property type="molecule type" value="Genomic_DNA"/>
</dbReference>
<accession>A0ABS5A7X0</accession>
<dbReference type="Pfam" id="PF13527">
    <property type="entry name" value="Acetyltransf_9"/>
    <property type="match status" value="1"/>
</dbReference>
<dbReference type="InterPro" id="IPR022902">
    <property type="entry name" value="NAcTrfase_Eis"/>
</dbReference>
<feature type="active site" description="Proton donor" evidence="4">
    <location>
        <position position="124"/>
    </location>
</feature>
<dbReference type="InterPro" id="IPR016181">
    <property type="entry name" value="Acyl_CoA_acyltransferase"/>
</dbReference>
<feature type="active site" description="Proton acceptor; via carboxylate" evidence="4">
    <location>
        <position position="401"/>
    </location>
</feature>
<comment type="subunit">
    <text evidence="4">Homohexamer; trimer of dimers.</text>
</comment>
<dbReference type="PANTHER" id="PTHR37817:SF1">
    <property type="entry name" value="N-ACETYLTRANSFERASE EIS"/>
    <property type="match status" value="1"/>
</dbReference>
<dbReference type="InterPro" id="IPR000182">
    <property type="entry name" value="GNAT_dom"/>
</dbReference>
<evidence type="ECO:0000256" key="4">
    <source>
        <dbReference type="HAMAP-Rule" id="MF_01812"/>
    </source>
</evidence>
<dbReference type="InterPro" id="IPR036527">
    <property type="entry name" value="SCP2_sterol-bd_dom_sf"/>
</dbReference>
<evidence type="ECO:0000313" key="6">
    <source>
        <dbReference type="EMBL" id="MBP2472687.1"/>
    </source>
</evidence>
<keyword evidence="2 4" id="KW-0808">Transferase</keyword>
<dbReference type="Gene3D" id="3.30.1050.10">
    <property type="entry name" value="SCP2 sterol-binding domain"/>
    <property type="match status" value="1"/>
</dbReference>
<evidence type="ECO:0000313" key="7">
    <source>
        <dbReference type="Proteomes" id="UP001519363"/>
    </source>
</evidence>
<dbReference type="Proteomes" id="UP001519363">
    <property type="component" value="Unassembled WGS sequence"/>
</dbReference>
<evidence type="ECO:0000256" key="1">
    <source>
        <dbReference type="ARBA" id="ARBA00009213"/>
    </source>
</evidence>
<dbReference type="Gene3D" id="3.40.630.30">
    <property type="match status" value="2"/>
</dbReference>
<feature type="binding site" evidence="4">
    <location>
        <begin position="119"/>
        <end position="120"/>
    </location>
    <ligand>
        <name>acetyl-CoA</name>
        <dbReference type="ChEBI" id="CHEBI:57288"/>
    </ligand>
</feature>
<comment type="similarity">
    <text evidence="1 4">Belongs to the acetyltransferase Eis family.</text>
</comment>
<dbReference type="RefSeq" id="WP_086788776.1">
    <property type="nucleotide sequence ID" value="NZ_JAGIOO010000001.1"/>
</dbReference>
<reference evidence="6 7" key="1">
    <citation type="submission" date="2021-03" db="EMBL/GenBank/DDBJ databases">
        <title>Sequencing the genomes of 1000 actinobacteria strains.</title>
        <authorList>
            <person name="Klenk H.-P."/>
        </authorList>
    </citation>
    <scope>NUCLEOTIDE SEQUENCE [LARGE SCALE GENOMIC DNA]</scope>
    <source>
        <strain evidence="6 7">DSM 44580</strain>
    </source>
</reference>
<dbReference type="InterPro" id="IPR025559">
    <property type="entry name" value="Eis_dom"/>
</dbReference>
<dbReference type="InterPro" id="IPR051554">
    <property type="entry name" value="Acetyltransferase_Eis"/>
</dbReference>
<dbReference type="HAMAP" id="MF_01812">
    <property type="entry name" value="Eis"/>
    <property type="match status" value="1"/>
</dbReference>
<dbReference type="PROSITE" id="PS51186">
    <property type="entry name" value="GNAT"/>
    <property type="match status" value="1"/>
</dbReference>
<keyword evidence="7" id="KW-1185">Reference proteome</keyword>
<sequence length="401" mass="43298">MAEHEVRVLGEDELHEANTVFRGSILKPPMSDSQWEIVRSFYPPGRTLGVRSGKELVGTALSLLTPMTVPGARGVPHAAVTGVGVRADHARRGVASALMRAQLTAAAEEGLCLASLRASEAVIYGRFGYGVATRGRKLEVRRERASLRPEAPRTGQVRQVAAAELEAVVESVYRRTRADRPGWLERDRHYWALARMYAHLGQENLWAAVHTGPDGDDGYVLYTLNPQGPVLGRKLEVEDLHWGNPGALAGLWRYLLGIDLVTHVLADLMPLDLPLELLLTDRAAASTTAVKDETWLRLTDVGAALAARSYGPGEPVVLGVRDAFLPANTGNYRIGPDGAERTSAEAQLSLDVDTLAMLYLGNQSPSALAAAGLVSVHDPAALARADRLCQVPEVPWSGSYF</sequence>
<protein>
    <submittedName>
        <fullName evidence="6">Acetyltransferase</fullName>
    </submittedName>
</protein>
<feature type="domain" description="N-acetyltransferase" evidence="5">
    <location>
        <begin position="4"/>
        <end position="154"/>
    </location>
</feature>
<dbReference type="NCBIfam" id="NF002367">
    <property type="entry name" value="PRK01346.1-4"/>
    <property type="match status" value="1"/>
</dbReference>
<gene>
    <name evidence="6" type="ORF">JOF53_001559</name>
</gene>
<dbReference type="PANTHER" id="PTHR37817">
    <property type="entry name" value="N-ACETYLTRANSFERASE EIS"/>
    <property type="match status" value="1"/>
</dbReference>
<feature type="binding site" evidence="4">
    <location>
        <begin position="91"/>
        <end position="96"/>
    </location>
    <ligand>
        <name>acetyl-CoA</name>
        <dbReference type="ChEBI" id="CHEBI:57288"/>
    </ligand>
</feature>
<evidence type="ECO:0000256" key="3">
    <source>
        <dbReference type="ARBA" id="ARBA00023315"/>
    </source>
</evidence>
<keyword evidence="3 4" id="KW-0012">Acyltransferase</keyword>
<feature type="binding site" evidence="4">
    <location>
        <begin position="83"/>
        <end position="85"/>
    </location>
    <ligand>
        <name>acetyl-CoA</name>
        <dbReference type="ChEBI" id="CHEBI:57288"/>
    </ligand>
</feature>
<dbReference type="SUPFAM" id="SSF55718">
    <property type="entry name" value="SCP-like"/>
    <property type="match status" value="1"/>
</dbReference>
<organism evidence="6 7">
    <name type="scientific">Crossiella equi</name>
    <dbReference type="NCBI Taxonomy" id="130796"/>
    <lineage>
        <taxon>Bacteria</taxon>
        <taxon>Bacillati</taxon>
        <taxon>Actinomycetota</taxon>
        <taxon>Actinomycetes</taxon>
        <taxon>Pseudonocardiales</taxon>
        <taxon>Pseudonocardiaceae</taxon>
        <taxon>Crossiella</taxon>
    </lineage>
</organism>
<evidence type="ECO:0000259" key="5">
    <source>
        <dbReference type="PROSITE" id="PS51186"/>
    </source>
</evidence>
<dbReference type="Pfam" id="PF13530">
    <property type="entry name" value="SCP2_2"/>
    <property type="match status" value="1"/>
</dbReference>